<comment type="caution">
    <text evidence="1">The sequence shown here is derived from an EMBL/GenBank/DDBJ whole genome shotgun (WGS) entry which is preliminary data.</text>
</comment>
<evidence type="ECO:0000313" key="1">
    <source>
        <dbReference type="EMBL" id="ETP37361.1"/>
    </source>
</evidence>
<dbReference type="AlphaFoldDB" id="W2YQY0"/>
<organism evidence="1 2">
    <name type="scientific">Phytophthora nicotianae P10297</name>
    <dbReference type="NCBI Taxonomy" id="1317064"/>
    <lineage>
        <taxon>Eukaryota</taxon>
        <taxon>Sar</taxon>
        <taxon>Stramenopiles</taxon>
        <taxon>Oomycota</taxon>
        <taxon>Peronosporomycetes</taxon>
        <taxon>Peronosporales</taxon>
        <taxon>Peronosporaceae</taxon>
        <taxon>Phytophthora</taxon>
    </lineage>
</organism>
<protein>
    <submittedName>
        <fullName evidence="1">Uncharacterized protein</fullName>
    </submittedName>
</protein>
<accession>W2YQY0</accession>
<proteinExistence type="predicted"/>
<gene>
    <name evidence="1" type="ORF">F442_14826</name>
</gene>
<evidence type="ECO:0000313" key="2">
    <source>
        <dbReference type="Proteomes" id="UP000018948"/>
    </source>
</evidence>
<sequence length="74" mass="9125">MQYVQNTKVMTNCRTQTENRCRLCEMIYWRRWILLLTMLWRMSKKISWLKCVSSCRSFEAWQFISGNHRRLGTD</sequence>
<reference evidence="1 2" key="1">
    <citation type="submission" date="2013-11" db="EMBL/GenBank/DDBJ databases">
        <title>The Genome Sequence of Phytophthora parasitica P10297.</title>
        <authorList>
            <consortium name="The Broad Institute Genomics Platform"/>
            <person name="Russ C."/>
            <person name="Tyler B."/>
            <person name="Panabieres F."/>
            <person name="Shan W."/>
            <person name="Tripathy S."/>
            <person name="Grunwald N."/>
            <person name="Machado M."/>
            <person name="Johnson C.S."/>
            <person name="Walker B."/>
            <person name="Young S.K."/>
            <person name="Zeng Q."/>
            <person name="Gargeya S."/>
            <person name="Fitzgerald M."/>
            <person name="Haas B."/>
            <person name="Abouelleil A."/>
            <person name="Allen A.W."/>
            <person name="Alvarado L."/>
            <person name="Arachchi H.M."/>
            <person name="Berlin A.M."/>
            <person name="Chapman S.B."/>
            <person name="Gainer-Dewar J."/>
            <person name="Goldberg J."/>
            <person name="Griggs A."/>
            <person name="Gujja S."/>
            <person name="Hansen M."/>
            <person name="Howarth C."/>
            <person name="Imamovic A."/>
            <person name="Ireland A."/>
            <person name="Larimer J."/>
            <person name="McCowan C."/>
            <person name="Murphy C."/>
            <person name="Pearson M."/>
            <person name="Poon T.W."/>
            <person name="Priest M."/>
            <person name="Roberts A."/>
            <person name="Saif S."/>
            <person name="Shea T."/>
            <person name="Sisk P."/>
            <person name="Sykes S."/>
            <person name="Wortman J."/>
            <person name="Nusbaum C."/>
            <person name="Birren B."/>
        </authorList>
    </citation>
    <scope>NUCLEOTIDE SEQUENCE [LARGE SCALE GENOMIC DNA]</scope>
    <source>
        <strain evidence="1 2">P10297</strain>
    </source>
</reference>
<name>W2YQY0_PHYNI</name>
<dbReference type="EMBL" id="ANIY01003109">
    <property type="protein sequence ID" value="ETP37361.1"/>
    <property type="molecule type" value="Genomic_DNA"/>
</dbReference>
<dbReference type="Proteomes" id="UP000018948">
    <property type="component" value="Unassembled WGS sequence"/>
</dbReference>